<dbReference type="STRING" id="754436.JCM19237_1652"/>
<sequence length="62" mass="6812">MNTAEGRQAIEDSKVLRRGALAEKVNYTTTLNAAFATCMAWTADDRNTVTSVQELHARINNA</sequence>
<comment type="caution">
    <text evidence="1">The sequence shown here is derived from an EMBL/GenBank/DDBJ whole genome shotgun (WGS) entry which is preliminary data.</text>
</comment>
<organism evidence="1 2">
    <name type="scientific">Photobacterium aphoticum</name>
    <dbReference type="NCBI Taxonomy" id="754436"/>
    <lineage>
        <taxon>Bacteria</taxon>
        <taxon>Pseudomonadati</taxon>
        <taxon>Pseudomonadota</taxon>
        <taxon>Gammaproteobacteria</taxon>
        <taxon>Vibrionales</taxon>
        <taxon>Vibrionaceae</taxon>
        <taxon>Photobacterium</taxon>
    </lineage>
</organism>
<dbReference type="Gene3D" id="3.40.50.1380">
    <property type="entry name" value="Methylglyoxal synthase-like domain"/>
    <property type="match status" value="1"/>
</dbReference>
<dbReference type="SUPFAM" id="SSF52335">
    <property type="entry name" value="Methylglyoxal synthase-like"/>
    <property type="match status" value="1"/>
</dbReference>
<keyword evidence="1" id="KW-0436">Ligase</keyword>
<dbReference type="GO" id="GO:0004088">
    <property type="term" value="F:carbamoyl-phosphate synthase (glutamine-hydrolyzing) activity"/>
    <property type="evidence" value="ECO:0007669"/>
    <property type="project" value="UniProtKB-EC"/>
</dbReference>
<protein>
    <submittedName>
        <fullName evidence="1">Carbamoyl-phosphate synthase large chain</fullName>
        <ecNumber evidence="1">6.3.5.5</ecNumber>
    </submittedName>
</protein>
<proteinExistence type="predicted"/>
<dbReference type="Proteomes" id="UP000029227">
    <property type="component" value="Unassembled WGS sequence"/>
</dbReference>
<dbReference type="InterPro" id="IPR036914">
    <property type="entry name" value="MGS-like_dom_sf"/>
</dbReference>
<dbReference type="EC" id="6.3.5.5" evidence="1"/>
<evidence type="ECO:0000313" key="2">
    <source>
        <dbReference type="Proteomes" id="UP000029227"/>
    </source>
</evidence>
<dbReference type="AlphaFoldDB" id="A0A090REP4"/>
<accession>A0A090REP4</accession>
<dbReference type="eggNOG" id="COG0458">
    <property type="taxonomic scope" value="Bacteria"/>
</dbReference>
<dbReference type="EMBL" id="BBMN01000009">
    <property type="protein sequence ID" value="GAL06012.1"/>
    <property type="molecule type" value="Genomic_DNA"/>
</dbReference>
<evidence type="ECO:0000313" key="1">
    <source>
        <dbReference type="EMBL" id="GAL06012.1"/>
    </source>
</evidence>
<gene>
    <name evidence="1" type="ORF">JCM19237_1652</name>
</gene>
<reference evidence="1 2" key="1">
    <citation type="journal article" date="2014" name="Genome Announc.">
        <title>Draft Genome Sequences of Two Vibrionaceae Species, Vibrio ponticus C121 and Photobacterium aphoticum C119, Isolated as Coral Reef Microbiota.</title>
        <authorList>
            <person name="Al-saari N."/>
            <person name="Meirelles P.M."/>
            <person name="Mino S."/>
            <person name="Suda W."/>
            <person name="Oshima K."/>
            <person name="Hattori M."/>
            <person name="Ohkuma M."/>
            <person name="Thompson F.L."/>
            <person name="Gomez-Gil B."/>
            <person name="Sawabe T."/>
            <person name="Sawabe T."/>
        </authorList>
    </citation>
    <scope>NUCLEOTIDE SEQUENCE [LARGE SCALE GENOMIC DNA]</scope>
    <source>
        <strain evidence="1 2">JCM 19237</strain>
    </source>
</reference>
<name>A0A090REP4_9GAMM</name>